<sequence length="255" mass="29025">MFLNLGKKKTTDQFIYGEGMTPRWFEANFAKYVGPDVEWKFCVHMDDGKEGFLCRVHQQIAPEVIMTMRMDCYESRQKSKDSARRAYFERLELTWREGNRDSPEMRREESWRYNGGGTGSEIPTLQAPPPYTLTPDNINYGDRPQSISETVWNPETGYWESRNSRFTRSTPATPTTPSAGFWRSRPDSGVGLSPISSHSSDPTFLGIECSNRSSGVVSLHDKSMGIRRPRSAADMRTSSTGQMLINMSRGSYGWI</sequence>
<evidence type="ECO:0000313" key="3">
    <source>
        <dbReference type="Proteomes" id="UP000277580"/>
    </source>
</evidence>
<proteinExistence type="predicted"/>
<feature type="region of interest" description="Disordered" evidence="1">
    <location>
        <begin position="106"/>
        <end position="130"/>
    </location>
</feature>
<name>A0A3N4KTI6_9PEZI</name>
<organism evidence="2 3">
    <name type="scientific">Morchella conica CCBAS932</name>
    <dbReference type="NCBI Taxonomy" id="1392247"/>
    <lineage>
        <taxon>Eukaryota</taxon>
        <taxon>Fungi</taxon>
        <taxon>Dikarya</taxon>
        <taxon>Ascomycota</taxon>
        <taxon>Pezizomycotina</taxon>
        <taxon>Pezizomycetes</taxon>
        <taxon>Pezizales</taxon>
        <taxon>Morchellaceae</taxon>
        <taxon>Morchella</taxon>
    </lineage>
</organism>
<dbReference type="EMBL" id="ML119134">
    <property type="protein sequence ID" value="RPB11661.1"/>
    <property type="molecule type" value="Genomic_DNA"/>
</dbReference>
<accession>A0A3N4KTI6</accession>
<dbReference type="Proteomes" id="UP000277580">
    <property type="component" value="Unassembled WGS sequence"/>
</dbReference>
<protein>
    <submittedName>
        <fullName evidence="2">Uncharacterized protein</fullName>
    </submittedName>
</protein>
<feature type="region of interest" description="Disordered" evidence="1">
    <location>
        <begin position="165"/>
        <end position="185"/>
    </location>
</feature>
<gene>
    <name evidence="2" type="ORF">P167DRAFT_565766</name>
</gene>
<keyword evidence="3" id="KW-1185">Reference proteome</keyword>
<evidence type="ECO:0000256" key="1">
    <source>
        <dbReference type="SAM" id="MobiDB-lite"/>
    </source>
</evidence>
<dbReference type="InParanoid" id="A0A3N4KTI6"/>
<feature type="compositionally biased region" description="Low complexity" evidence="1">
    <location>
        <begin position="165"/>
        <end position="179"/>
    </location>
</feature>
<dbReference type="OrthoDB" id="5315170at2759"/>
<evidence type="ECO:0000313" key="2">
    <source>
        <dbReference type="EMBL" id="RPB11661.1"/>
    </source>
</evidence>
<dbReference type="AlphaFoldDB" id="A0A3N4KTI6"/>
<reference evidence="2 3" key="1">
    <citation type="journal article" date="2018" name="Nat. Ecol. Evol.">
        <title>Pezizomycetes genomes reveal the molecular basis of ectomycorrhizal truffle lifestyle.</title>
        <authorList>
            <person name="Murat C."/>
            <person name="Payen T."/>
            <person name="Noel B."/>
            <person name="Kuo A."/>
            <person name="Morin E."/>
            <person name="Chen J."/>
            <person name="Kohler A."/>
            <person name="Krizsan K."/>
            <person name="Balestrini R."/>
            <person name="Da Silva C."/>
            <person name="Montanini B."/>
            <person name="Hainaut M."/>
            <person name="Levati E."/>
            <person name="Barry K.W."/>
            <person name="Belfiori B."/>
            <person name="Cichocki N."/>
            <person name="Clum A."/>
            <person name="Dockter R.B."/>
            <person name="Fauchery L."/>
            <person name="Guy J."/>
            <person name="Iotti M."/>
            <person name="Le Tacon F."/>
            <person name="Lindquist E.A."/>
            <person name="Lipzen A."/>
            <person name="Malagnac F."/>
            <person name="Mello A."/>
            <person name="Molinier V."/>
            <person name="Miyauchi S."/>
            <person name="Poulain J."/>
            <person name="Riccioni C."/>
            <person name="Rubini A."/>
            <person name="Sitrit Y."/>
            <person name="Splivallo R."/>
            <person name="Traeger S."/>
            <person name="Wang M."/>
            <person name="Zifcakova L."/>
            <person name="Wipf D."/>
            <person name="Zambonelli A."/>
            <person name="Paolocci F."/>
            <person name="Nowrousian M."/>
            <person name="Ottonello S."/>
            <person name="Baldrian P."/>
            <person name="Spatafora J.W."/>
            <person name="Henrissat B."/>
            <person name="Nagy L.G."/>
            <person name="Aury J.M."/>
            <person name="Wincker P."/>
            <person name="Grigoriev I.V."/>
            <person name="Bonfante P."/>
            <person name="Martin F.M."/>
        </authorList>
    </citation>
    <scope>NUCLEOTIDE SEQUENCE [LARGE SCALE GENOMIC DNA]</scope>
    <source>
        <strain evidence="2 3">CCBAS932</strain>
    </source>
</reference>